<organism evidence="1 2">
    <name type="scientific">Kluyveromyces lactis (strain ATCC 8585 / CBS 2359 / DSM 70799 / NBRC 1267 / NRRL Y-1140 / WM37)</name>
    <name type="common">Yeast</name>
    <name type="synonym">Candida sphaerica</name>
    <dbReference type="NCBI Taxonomy" id="284590"/>
    <lineage>
        <taxon>Eukaryota</taxon>
        <taxon>Fungi</taxon>
        <taxon>Dikarya</taxon>
        <taxon>Ascomycota</taxon>
        <taxon>Saccharomycotina</taxon>
        <taxon>Saccharomycetes</taxon>
        <taxon>Saccharomycetales</taxon>
        <taxon>Saccharomycetaceae</taxon>
        <taxon>Kluyveromyces</taxon>
    </lineage>
</organism>
<evidence type="ECO:0000313" key="2">
    <source>
        <dbReference type="Proteomes" id="UP000000598"/>
    </source>
</evidence>
<dbReference type="GO" id="GO:0005763">
    <property type="term" value="C:mitochondrial small ribosomal subunit"/>
    <property type="evidence" value="ECO:0007669"/>
    <property type="project" value="TreeGrafter"/>
</dbReference>
<gene>
    <name evidence="1" type="ORF">KLLA0_F22495g</name>
</gene>
<dbReference type="Proteomes" id="UP000000598">
    <property type="component" value="Chromosome F"/>
</dbReference>
<dbReference type="GO" id="GO:0032543">
    <property type="term" value="P:mitochondrial translation"/>
    <property type="evidence" value="ECO:0007669"/>
    <property type="project" value="TreeGrafter"/>
</dbReference>
<dbReference type="GO" id="GO:0003735">
    <property type="term" value="F:structural constituent of ribosome"/>
    <property type="evidence" value="ECO:0007669"/>
    <property type="project" value="TreeGrafter"/>
</dbReference>
<keyword evidence="2" id="KW-1185">Reference proteome</keyword>
<dbReference type="HOGENOM" id="CLU_842157_0_0_1"/>
<dbReference type="AlphaFoldDB" id="Q6CJ04"/>
<dbReference type="InParanoid" id="Q6CJ04"/>
<evidence type="ECO:0000313" key="1">
    <source>
        <dbReference type="EMBL" id="CAG98793.2"/>
    </source>
</evidence>
<dbReference type="STRING" id="284590.Q6CJ04"/>
<dbReference type="FunCoup" id="Q6CJ04">
    <property type="interactions" value="154"/>
</dbReference>
<dbReference type="EMBL" id="CR382126">
    <property type="protein sequence ID" value="CAG98793.2"/>
    <property type="molecule type" value="Genomic_DNA"/>
</dbReference>
<dbReference type="Pfam" id="PF12298">
    <property type="entry name" value="Bot1p"/>
    <property type="match status" value="1"/>
</dbReference>
<dbReference type="PaxDb" id="284590-Q6CJ04"/>
<name>Q6CJ04_KLULA</name>
<dbReference type="eggNOG" id="ENOG502QVMS">
    <property type="taxonomic scope" value="Eukaryota"/>
</dbReference>
<dbReference type="PANTHER" id="PTHR28158">
    <property type="entry name" value="37S RIBOSOMAL PROTEIN S35, MITOCHONDRIAL"/>
    <property type="match status" value="1"/>
</dbReference>
<protein>
    <submittedName>
        <fullName evidence="1">KLLA0F22495p</fullName>
    </submittedName>
</protein>
<proteinExistence type="predicted"/>
<dbReference type="PANTHER" id="PTHR28158:SF1">
    <property type="entry name" value="SMALL RIBOSOMAL SUBUNIT PROTEIN MS45"/>
    <property type="match status" value="1"/>
</dbReference>
<dbReference type="KEGG" id="kla:KLLA0_F22495g"/>
<dbReference type="InterPro" id="IPR021036">
    <property type="entry name" value="Ribosomal_mS45"/>
</dbReference>
<sequence>MLGRNGAQFPLQQVRYVSRRTIAYPPYPFELLNNKNRKIRHDSNLKFAMRQFLGPKNFKGEYIYNRYYASPQNHEPKYVTPDLERGQALRDPVSGTTLKYTNDKNVIPASGRSPFSARGDRLLKPFPQNDHCRTNLIIDENTRLEIYEKVQIEKMSAQEVSRAYGLKVPRIEAIVKLVELEKKLELHNRVKPQQKIMADTMFKMFPVFKPANNENLSEIPIPSKALSSRFLTIAESQPFGPIDAAKVLELEPAAVTLEKLSTEGEHAIGHDKFVTHKNKKKVVYGELLDGERSKLKFVQKPVGKVGFRYGSGNRDNRKDRKIRYNELGKMVYL</sequence>
<reference evidence="1 2" key="1">
    <citation type="journal article" date="2004" name="Nature">
        <title>Genome evolution in yeasts.</title>
        <authorList>
            <consortium name="Genolevures"/>
            <person name="Dujon B."/>
            <person name="Sherman D."/>
            <person name="Fischer G."/>
            <person name="Durrens P."/>
            <person name="Casaregola S."/>
            <person name="Lafontaine I."/>
            <person name="de Montigny J."/>
            <person name="Marck C."/>
            <person name="Neuveglise C."/>
            <person name="Talla E."/>
            <person name="Goffard N."/>
            <person name="Frangeul L."/>
            <person name="Aigle M."/>
            <person name="Anthouard V."/>
            <person name="Babour A."/>
            <person name="Barbe V."/>
            <person name="Barnay S."/>
            <person name="Blanchin S."/>
            <person name="Beckerich J.M."/>
            <person name="Beyne E."/>
            <person name="Bleykasten C."/>
            <person name="Boisrame A."/>
            <person name="Boyer J."/>
            <person name="Cattolico L."/>
            <person name="Confanioleri F."/>
            <person name="de Daruvar A."/>
            <person name="Despons L."/>
            <person name="Fabre E."/>
            <person name="Fairhead C."/>
            <person name="Ferry-Dumazet H."/>
            <person name="Groppi A."/>
            <person name="Hantraye F."/>
            <person name="Hennequin C."/>
            <person name="Jauniaux N."/>
            <person name="Joyet P."/>
            <person name="Kachouri R."/>
            <person name="Kerrest A."/>
            <person name="Koszul R."/>
            <person name="Lemaire M."/>
            <person name="Lesur I."/>
            <person name="Ma L."/>
            <person name="Muller H."/>
            <person name="Nicaud J.M."/>
            <person name="Nikolski M."/>
            <person name="Oztas S."/>
            <person name="Ozier-Kalogeropoulos O."/>
            <person name="Pellenz S."/>
            <person name="Potier S."/>
            <person name="Richard G.F."/>
            <person name="Straub M.L."/>
            <person name="Suleau A."/>
            <person name="Swennene D."/>
            <person name="Tekaia F."/>
            <person name="Wesolowski-Louvel M."/>
            <person name="Westhof E."/>
            <person name="Wirth B."/>
            <person name="Zeniou-Meyer M."/>
            <person name="Zivanovic I."/>
            <person name="Bolotin-Fukuhara M."/>
            <person name="Thierry A."/>
            <person name="Bouchier C."/>
            <person name="Caudron B."/>
            <person name="Scarpelli C."/>
            <person name="Gaillardin C."/>
            <person name="Weissenbach J."/>
            <person name="Wincker P."/>
            <person name="Souciet J.L."/>
        </authorList>
    </citation>
    <scope>NUCLEOTIDE SEQUENCE [LARGE SCALE GENOMIC DNA]</scope>
    <source>
        <strain evidence="2">ATCC 8585 / CBS 2359 / DSM 70799 / NBRC 1267 / NRRL Y-1140 / WM37</strain>
    </source>
</reference>
<accession>Q6CJ04</accession>